<dbReference type="CDD" id="cd03018">
    <property type="entry name" value="PRX_AhpE_like"/>
    <property type="match status" value="1"/>
</dbReference>
<dbReference type="FunFam" id="3.40.30.10:FF:000118">
    <property type="entry name" value="Peroxiredoxin AhpE"/>
    <property type="match status" value="1"/>
</dbReference>
<dbReference type="InterPro" id="IPR050455">
    <property type="entry name" value="Tpx_Peroxidase_subfamily"/>
</dbReference>
<dbReference type="Gene3D" id="3.40.30.10">
    <property type="entry name" value="Glutaredoxin"/>
    <property type="match status" value="1"/>
</dbReference>
<dbReference type="InterPro" id="IPR036249">
    <property type="entry name" value="Thioredoxin-like_sf"/>
</dbReference>
<evidence type="ECO:0000256" key="2">
    <source>
        <dbReference type="ARBA" id="ARBA00023284"/>
    </source>
</evidence>
<dbReference type="PANTHER" id="PTHR43110">
    <property type="entry name" value="THIOL PEROXIDASE"/>
    <property type="match status" value="1"/>
</dbReference>
<keyword evidence="1" id="KW-0560">Oxidoreductase</keyword>
<evidence type="ECO:0000313" key="4">
    <source>
        <dbReference type="EMBL" id="CAB4880004.1"/>
    </source>
</evidence>
<name>A0A6J7EG11_9ZZZZ</name>
<dbReference type="PANTHER" id="PTHR43110:SF1">
    <property type="entry name" value="THIOL PEROXIDASE"/>
    <property type="match status" value="1"/>
</dbReference>
<gene>
    <name evidence="4" type="ORF">UFOPK3401_01363</name>
</gene>
<reference evidence="4" key="1">
    <citation type="submission" date="2020-05" db="EMBL/GenBank/DDBJ databases">
        <authorList>
            <person name="Chiriac C."/>
            <person name="Salcher M."/>
            <person name="Ghai R."/>
            <person name="Kavagutti S V."/>
        </authorList>
    </citation>
    <scope>NUCLEOTIDE SEQUENCE</scope>
</reference>
<dbReference type="EMBL" id="CAFBLM010000083">
    <property type="protein sequence ID" value="CAB4880004.1"/>
    <property type="molecule type" value="Genomic_DNA"/>
</dbReference>
<dbReference type="InterPro" id="IPR013766">
    <property type="entry name" value="Thioredoxin_domain"/>
</dbReference>
<dbReference type="AlphaFoldDB" id="A0A6J7EG11"/>
<evidence type="ECO:0000259" key="3">
    <source>
        <dbReference type="PROSITE" id="PS51352"/>
    </source>
</evidence>
<sequence>MSLEVGQEAPDFTLKNNHGEEVSLSSFRGNKNVVLVFYPFAFTPTCTGELCAIRDEQAALEGHDTVVFGVSCDPVPSLKAFAAAEKIEYALLSDFYPHGDVSKAYGVFLEERGFSTRGTFIIDKTGTIAWQVVNSPADARSTDEYKAAIDALG</sequence>
<accession>A0A6J7EG11</accession>
<proteinExistence type="predicted"/>
<dbReference type="GO" id="GO:0016209">
    <property type="term" value="F:antioxidant activity"/>
    <property type="evidence" value="ECO:0007669"/>
    <property type="project" value="InterPro"/>
</dbReference>
<organism evidence="4">
    <name type="scientific">freshwater metagenome</name>
    <dbReference type="NCBI Taxonomy" id="449393"/>
    <lineage>
        <taxon>unclassified sequences</taxon>
        <taxon>metagenomes</taxon>
        <taxon>ecological metagenomes</taxon>
    </lineage>
</organism>
<dbReference type="InterPro" id="IPR000866">
    <property type="entry name" value="AhpC/TSA"/>
</dbReference>
<evidence type="ECO:0000256" key="1">
    <source>
        <dbReference type="ARBA" id="ARBA00023002"/>
    </source>
</evidence>
<dbReference type="PIRSF" id="PIRSF000239">
    <property type="entry name" value="AHPC"/>
    <property type="match status" value="1"/>
</dbReference>
<dbReference type="InterPro" id="IPR024706">
    <property type="entry name" value="Peroxiredoxin_AhpC-typ"/>
</dbReference>
<dbReference type="PROSITE" id="PS51352">
    <property type="entry name" value="THIOREDOXIN_2"/>
    <property type="match status" value="1"/>
</dbReference>
<dbReference type="GO" id="GO:0016491">
    <property type="term" value="F:oxidoreductase activity"/>
    <property type="evidence" value="ECO:0007669"/>
    <property type="project" value="UniProtKB-KW"/>
</dbReference>
<feature type="domain" description="Thioredoxin" evidence="3">
    <location>
        <begin position="3"/>
        <end position="153"/>
    </location>
</feature>
<dbReference type="Pfam" id="PF00578">
    <property type="entry name" value="AhpC-TSA"/>
    <property type="match status" value="1"/>
</dbReference>
<dbReference type="SUPFAM" id="SSF52833">
    <property type="entry name" value="Thioredoxin-like"/>
    <property type="match status" value="1"/>
</dbReference>
<keyword evidence="2" id="KW-0676">Redox-active center</keyword>
<protein>
    <submittedName>
        <fullName evidence="4">Unannotated protein</fullName>
    </submittedName>
</protein>